<comment type="caution">
    <text evidence="6">The sequence shown here is derived from an EMBL/GenBank/DDBJ whole genome shotgun (WGS) entry which is preliminary data.</text>
</comment>
<dbReference type="PROSITE" id="PS50279">
    <property type="entry name" value="BPTI_KUNITZ_2"/>
    <property type="match status" value="4"/>
</dbReference>
<dbReference type="EMBL" id="JAZGQO010000008">
    <property type="protein sequence ID" value="KAK6180448.1"/>
    <property type="molecule type" value="Genomic_DNA"/>
</dbReference>
<gene>
    <name evidence="6" type="ORF">SNE40_012601</name>
</gene>
<keyword evidence="3" id="KW-1015">Disulfide bond</keyword>
<keyword evidence="2" id="KW-0722">Serine protease inhibitor</keyword>
<feature type="chain" id="PRO_5042873534" description="BPTI/Kunitz inhibitor domain-containing protein" evidence="4">
    <location>
        <begin position="26"/>
        <end position="285"/>
    </location>
</feature>
<dbReference type="PANTHER" id="PTHR10083">
    <property type="entry name" value="KUNITZ-TYPE PROTEASE INHIBITOR-RELATED"/>
    <property type="match status" value="1"/>
</dbReference>
<dbReference type="GO" id="GO:0005615">
    <property type="term" value="C:extracellular space"/>
    <property type="evidence" value="ECO:0007669"/>
    <property type="project" value="TreeGrafter"/>
</dbReference>
<evidence type="ECO:0000259" key="5">
    <source>
        <dbReference type="PROSITE" id="PS50279"/>
    </source>
</evidence>
<dbReference type="AlphaFoldDB" id="A0AAN8PQT5"/>
<evidence type="ECO:0000313" key="6">
    <source>
        <dbReference type="EMBL" id="KAK6180448.1"/>
    </source>
</evidence>
<dbReference type="InterPro" id="IPR036880">
    <property type="entry name" value="Kunitz_BPTI_sf"/>
</dbReference>
<dbReference type="InterPro" id="IPR020901">
    <property type="entry name" value="Prtase_inh_Kunz-CS"/>
</dbReference>
<feature type="domain" description="BPTI/Kunitz inhibitor" evidence="5">
    <location>
        <begin position="40"/>
        <end position="90"/>
    </location>
</feature>
<dbReference type="SUPFAM" id="SSF57362">
    <property type="entry name" value="BPTI-like"/>
    <property type="match status" value="4"/>
</dbReference>
<keyword evidence="4" id="KW-0732">Signal</keyword>
<dbReference type="SMART" id="SM00131">
    <property type="entry name" value="KU"/>
    <property type="match status" value="4"/>
</dbReference>
<feature type="signal peptide" evidence="4">
    <location>
        <begin position="1"/>
        <end position="25"/>
    </location>
</feature>
<keyword evidence="7" id="KW-1185">Reference proteome</keyword>
<feature type="domain" description="BPTI/Kunitz inhibitor" evidence="5">
    <location>
        <begin position="100"/>
        <end position="150"/>
    </location>
</feature>
<evidence type="ECO:0000256" key="3">
    <source>
        <dbReference type="ARBA" id="ARBA00023157"/>
    </source>
</evidence>
<dbReference type="GO" id="GO:0004867">
    <property type="term" value="F:serine-type endopeptidase inhibitor activity"/>
    <property type="evidence" value="ECO:0007669"/>
    <property type="project" value="UniProtKB-KW"/>
</dbReference>
<evidence type="ECO:0000313" key="7">
    <source>
        <dbReference type="Proteomes" id="UP001347796"/>
    </source>
</evidence>
<feature type="domain" description="BPTI/Kunitz inhibitor" evidence="5">
    <location>
        <begin position="160"/>
        <end position="210"/>
    </location>
</feature>
<dbReference type="PANTHER" id="PTHR10083:SF374">
    <property type="entry name" value="BPTI_KUNITZ INHIBITOR DOMAIN-CONTAINING PROTEIN"/>
    <property type="match status" value="1"/>
</dbReference>
<dbReference type="PROSITE" id="PS00280">
    <property type="entry name" value="BPTI_KUNITZ_1"/>
    <property type="match status" value="3"/>
</dbReference>
<keyword evidence="1" id="KW-0646">Protease inhibitor</keyword>
<dbReference type="Pfam" id="PF00014">
    <property type="entry name" value="Kunitz_BPTI"/>
    <property type="match status" value="4"/>
</dbReference>
<sequence>MRFAVAVAALIITAIILLTTCEVEAVAGSVPVPIPVPAICKLPKVTGPCRAYFPRYYYNTRTNECTKFIYGGCRGNENRFRSEDECEHTCRVPVPVPAICKLPKVTGPCRGAFPRYYYNTRTNECTKFIYGGCQGNENRFRSEDECEHTCRVPVPVPAICKLPKVTGPCRGAFPRYYYNTRTNECTKFIYGGCQGNENRFRSEDECEHTCQGSVPVPVPAICKLPKVRGPCRAYFPRYYYNTRTNECTKFIYGGCRGNENRFRSEDECEHTCQGYYQRHPVNTLI</sequence>
<feature type="domain" description="BPTI/Kunitz inhibitor" evidence="5">
    <location>
        <begin position="222"/>
        <end position="272"/>
    </location>
</feature>
<dbReference type="CDD" id="cd00109">
    <property type="entry name" value="Kunitz-type"/>
    <property type="match status" value="4"/>
</dbReference>
<proteinExistence type="predicted"/>
<reference evidence="6 7" key="1">
    <citation type="submission" date="2024-01" db="EMBL/GenBank/DDBJ databases">
        <title>The genome of the rayed Mediterranean limpet Patella caerulea (Linnaeus, 1758).</title>
        <authorList>
            <person name="Anh-Thu Weber A."/>
            <person name="Halstead-Nussloch G."/>
        </authorList>
    </citation>
    <scope>NUCLEOTIDE SEQUENCE [LARGE SCALE GENOMIC DNA]</scope>
    <source>
        <strain evidence="6">AATW-2023a</strain>
        <tissue evidence="6">Whole specimen</tissue>
    </source>
</reference>
<dbReference type="FunFam" id="4.10.410.10:FF:000015">
    <property type="entry name" value="WAP four-disulfide core domain 6A"/>
    <property type="match status" value="4"/>
</dbReference>
<dbReference type="Proteomes" id="UP001347796">
    <property type="component" value="Unassembled WGS sequence"/>
</dbReference>
<accession>A0AAN8PQT5</accession>
<evidence type="ECO:0000256" key="2">
    <source>
        <dbReference type="ARBA" id="ARBA00022900"/>
    </source>
</evidence>
<evidence type="ECO:0000256" key="1">
    <source>
        <dbReference type="ARBA" id="ARBA00022690"/>
    </source>
</evidence>
<evidence type="ECO:0000256" key="4">
    <source>
        <dbReference type="SAM" id="SignalP"/>
    </source>
</evidence>
<dbReference type="Gene3D" id="4.10.410.10">
    <property type="entry name" value="Pancreatic trypsin inhibitor Kunitz domain"/>
    <property type="match status" value="4"/>
</dbReference>
<name>A0AAN8PQT5_PATCE</name>
<dbReference type="InterPro" id="IPR050098">
    <property type="entry name" value="TFPI/VKTCI-like"/>
</dbReference>
<organism evidence="6 7">
    <name type="scientific">Patella caerulea</name>
    <name type="common">Rayed Mediterranean limpet</name>
    <dbReference type="NCBI Taxonomy" id="87958"/>
    <lineage>
        <taxon>Eukaryota</taxon>
        <taxon>Metazoa</taxon>
        <taxon>Spiralia</taxon>
        <taxon>Lophotrochozoa</taxon>
        <taxon>Mollusca</taxon>
        <taxon>Gastropoda</taxon>
        <taxon>Patellogastropoda</taxon>
        <taxon>Patelloidea</taxon>
        <taxon>Patellidae</taxon>
        <taxon>Patella</taxon>
    </lineage>
</organism>
<dbReference type="InterPro" id="IPR002223">
    <property type="entry name" value="Kunitz_BPTI"/>
</dbReference>
<dbReference type="PRINTS" id="PR00759">
    <property type="entry name" value="BASICPTASE"/>
</dbReference>
<protein>
    <recommendedName>
        <fullName evidence="5">BPTI/Kunitz inhibitor domain-containing protein</fullName>
    </recommendedName>
</protein>